<dbReference type="PANTHER" id="PTHR35371">
    <property type="entry name" value="INNER MEMBRANE PROTEIN"/>
    <property type="match status" value="1"/>
</dbReference>
<keyword evidence="7" id="KW-1185">Reference proteome</keyword>
<dbReference type="SUPFAM" id="SSF161084">
    <property type="entry name" value="MAPEG domain-like"/>
    <property type="match status" value="1"/>
</dbReference>
<dbReference type="GeneID" id="81360885"/>
<dbReference type="EMBL" id="JAPQKI010000009">
    <property type="protein sequence ID" value="KAJ5090731.1"/>
    <property type="molecule type" value="Genomic_DNA"/>
</dbReference>
<proteinExistence type="predicted"/>
<dbReference type="RefSeq" id="XP_056472712.1">
    <property type="nucleotide sequence ID" value="XM_056621906.1"/>
</dbReference>
<keyword evidence="4 5" id="KW-0472">Membrane</keyword>
<accession>A0A9W9EZE8</accession>
<comment type="caution">
    <text evidence="6">The sequence shown here is derived from an EMBL/GenBank/DDBJ whole genome shotgun (WGS) entry which is preliminary data.</text>
</comment>
<sequence length="153" mass="16666">MSSNNYSIHSIIAAYGLGIAPHSYYLVKMMANAKDQSSNILPRENLANLKGKVSTQVWDKLARARGAHLNAMEGIPMFAAAMLAGNLAKLPAKDLNYLAFDYLAARVLYMAVYMGVKSEAASYLRTGIWAWSVSIPIWTLLRAGKAVESGDPL</sequence>
<gene>
    <name evidence="6" type="ORF">N7532_009415</name>
</gene>
<name>A0A9W9EZE8_9EURO</name>
<keyword evidence="2 5" id="KW-0812">Transmembrane</keyword>
<keyword evidence="3 5" id="KW-1133">Transmembrane helix</keyword>
<evidence type="ECO:0000256" key="2">
    <source>
        <dbReference type="ARBA" id="ARBA00022692"/>
    </source>
</evidence>
<dbReference type="Pfam" id="PF01124">
    <property type="entry name" value="MAPEG"/>
    <property type="match status" value="1"/>
</dbReference>
<dbReference type="Gene3D" id="1.20.120.550">
    <property type="entry name" value="Membrane associated eicosanoid/glutathione metabolism-like domain"/>
    <property type="match status" value="1"/>
</dbReference>
<feature type="transmembrane region" description="Helical" evidence="5">
    <location>
        <begin position="6"/>
        <end position="27"/>
    </location>
</feature>
<evidence type="ECO:0000256" key="5">
    <source>
        <dbReference type="SAM" id="Phobius"/>
    </source>
</evidence>
<organism evidence="6 7">
    <name type="scientific">Penicillium argentinense</name>
    <dbReference type="NCBI Taxonomy" id="1131581"/>
    <lineage>
        <taxon>Eukaryota</taxon>
        <taxon>Fungi</taxon>
        <taxon>Dikarya</taxon>
        <taxon>Ascomycota</taxon>
        <taxon>Pezizomycotina</taxon>
        <taxon>Eurotiomycetes</taxon>
        <taxon>Eurotiomycetidae</taxon>
        <taxon>Eurotiales</taxon>
        <taxon>Aspergillaceae</taxon>
        <taxon>Penicillium</taxon>
    </lineage>
</organism>
<evidence type="ECO:0000256" key="4">
    <source>
        <dbReference type="ARBA" id="ARBA00023136"/>
    </source>
</evidence>
<comment type="subcellular location">
    <subcellularLocation>
        <location evidence="1">Membrane</location>
    </subcellularLocation>
</comment>
<reference evidence="6" key="1">
    <citation type="submission" date="2022-11" db="EMBL/GenBank/DDBJ databases">
        <authorList>
            <person name="Petersen C."/>
        </authorList>
    </citation>
    <scope>NUCLEOTIDE SEQUENCE</scope>
    <source>
        <strain evidence="6">IBT 30761</strain>
    </source>
</reference>
<evidence type="ECO:0000256" key="3">
    <source>
        <dbReference type="ARBA" id="ARBA00022989"/>
    </source>
</evidence>
<dbReference type="AlphaFoldDB" id="A0A9W9EZE8"/>
<dbReference type="OrthoDB" id="2122304at2759"/>
<evidence type="ECO:0000256" key="1">
    <source>
        <dbReference type="ARBA" id="ARBA00004370"/>
    </source>
</evidence>
<reference evidence="6" key="2">
    <citation type="journal article" date="2023" name="IMA Fungus">
        <title>Comparative genomic study of the Penicillium genus elucidates a diverse pangenome and 15 lateral gene transfer events.</title>
        <authorList>
            <person name="Petersen C."/>
            <person name="Sorensen T."/>
            <person name="Nielsen M.R."/>
            <person name="Sondergaard T.E."/>
            <person name="Sorensen J.L."/>
            <person name="Fitzpatrick D.A."/>
            <person name="Frisvad J.C."/>
            <person name="Nielsen K.L."/>
        </authorList>
    </citation>
    <scope>NUCLEOTIDE SEQUENCE</scope>
    <source>
        <strain evidence="6">IBT 30761</strain>
    </source>
</reference>
<dbReference type="GO" id="GO:0016020">
    <property type="term" value="C:membrane"/>
    <property type="evidence" value="ECO:0007669"/>
    <property type="project" value="UniProtKB-SubCell"/>
</dbReference>
<evidence type="ECO:0000313" key="7">
    <source>
        <dbReference type="Proteomes" id="UP001149074"/>
    </source>
</evidence>
<dbReference type="Proteomes" id="UP001149074">
    <property type="component" value="Unassembled WGS sequence"/>
</dbReference>
<dbReference type="InterPro" id="IPR001129">
    <property type="entry name" value="Membr-assoc_MAPEG"/>
</dbReference>
<dbReference type="InterPro" id="IPR023352">
    <property type="entry name" value="MAPEG-like_dom_sf"/>
</dbReference>
<evidence type="ECO:0000313" key="6">
    <source>
        <dbReference type="EMBL" id="KAJ5090731.1"/>
    </source>
</evidence>
<protein>
    <submittedName>
        <fullName evidence="6">Uncharacterized protein</fullName>
    </submittedName>
</protein>
<dbReference type="PANTHER" id="PTHR35371:SF1">
    <property type="entry name" value="BLR7753 PROTEIN"/>
    <property type="match status" value="1"/>
</dbReference>